<dbReference type="InterPro" id="IPR001820">
    <property type="entry name" value="TIMP"/>
</dbReference>
<feature type="signal peptide" evidence="5">
    <location>
        <begin position="1"/>
        <end position="19"/>
    </location>
</feature>
<dbReference type="KEGG" id="cvn:111106476"/>
<evidence type="ECO:0000256" key="3">
    <source>
        <dbReference type="PIRSR" id="PIRSR601820-1"/>
    </source>
</evidence>
<dbReference type="GO" id="GO:0031012">
    <property type="term" value="C:extracellular matrix"/>
    <property type="evidence" value="ECO:0007669"/>
    <property type="project" value="TreeGrafter"/>
</dbReference>
<evidence type="ECO:0000313" key="6">
    <source>
        <dbReference type="Proteomes" id="UP000694844"/>
    </source>
</evidence>
<dbReference type="PANTHER" id="PTHR11844">
    <property type="entry name" value="METALLOPROTEASE INHIBITOR"/>
    <property type="match status" value="1"/>
</dbReference>
<keyword evidence="3" id="KW-0862">Zinc</keyword>
<feature type="disulfide bond" evidence="4">
    <location>
        <begin position="22"/>
        <end position="111"/>
    </location>
</feature>
<gene>
    <name evidence="7" type="primary">LOC111106476</name>
</gene>
<feature type="binding site" evidence="3">
    <location>
        <position position="20"/>
    </location>
    <ligand>
        <name>Zn(2+)</name>
        <dbReference type="ChEBI" id="CHEBI:29105"/>
        <note>ligand shared with metalloproteinase partner</note>
    </ligand>
</feature>
<keyword evidence="6" id="KW-1185">Reference proteome</keyword>
<accession>A0A8B8B1I0</accession>
<dbReference type="Gene3D" id="2.40.50.120">
    <property type="match status" value="1"/>
</dbReference>
<dbReference type="Proteomes" id="UP000694844">
    <property type="component" value="Chromosome 8"/>
</dbReference>
<organism evidence="6 7">
    <name type="scientific">Crassostrea virginica</name>
    <name type="common">Eastern oyster</name>
    <dbReference type="NCBI Taxonomy" id="6565"/>
    <lineage>
        <taxon>Eukaryota</taxon>
        <taxon>Metazoa</taxon>
        <taxon>Spiralia</taxon>
        <taxon>Lophotrochozoa</taxon>
        <taxon>Mollusca</taxon>
        <taxon>Bivalvia</taxon>
        <taxon>Autobranchia</taxon>
        <taxon>Pteriomorphia</taxon>
        <taxon>Ostreida</taxon>
        <taxon>Ostreoidea</taxon>
        <taxon>Ostreidae</taxon>
        <taxon>Crassostrea</taxon>
    </lineage>
</organism>
<comment type="subcellular location">
    <subcellularLocation>
        <location evidence="1">Secreted</location>
    </subcellularLocation>
</comment>
<dbReference type="RefSeq" id="XP_022296883.1">
    <property type="nucleotide sequence ID" value="XM_022441175.1"/>
</dbReference>
<dbReference type="AlphaFoldDB" id="A0A8B8B1I0"/>
<proteinExistence type="predicted"/>
<dbReference type="GO" id="GO:0005615">
    <property type="term" value="C:extracellular space"/>
    <property type="evidence" value="ECO:0007669"/>
    <property type="project" value="TreeGrafter"/>
</dbReference>
<evidence type="ECO:0000256" key="2">
    <source>
        <dbReference type="ARBA" id="ARBA00022525"/>
    </source>
</evidence>
<evidence type="ECO:0000256" key="1">
    <source>
        <dbReference type="ARBA" id="ARBA00004613"/>
    </source>
</evidence>
<dbReference type="SUPFAM" id="SSF50242">
    <property type="entry name" value="TIMP-like"/>
    <property type="match status" value="1"/>
</dbReference>
<feature type="disulfide bond" evidence="4">
    <location>
        <begin position="20"/>
        <end position="85"/>
    </location>
</feature>
<name>A0A8B8B1I0_CRAVI</name>
<keyword evidence="2" id="KW-0964">Secreted</keyword>
<evidence type="ECO:0000313" key="7">
    <source>
        <dbReference type="RefSeq" id="XP_022296883.1"/>
    </source>
</evidence>
<sequence length="131" mass="14694">MKCLISVSLVLFCVGYAKSCRCDGVPTNGCRSEYSILGLVLGSRSLGTPPNDERIYTVWVRRIYKEQRPISAIIRVRWYVGGHLCGISLRPGELYVISGNYGDRFFTTNSCLYTRPYNGIPPTDCSNIPFI</sequence>
<reference evidence="7" key="1">
    <citation type="submission" date="2025-08" db="UniProtKB">
        <authorList>
            <consortium name="RefSeq"/>
        </authorList>
    </citation>
    <scope>IDENTIFICATION</scope>
    <source>
        <tissue evidence="7">Whole sample</tissue>
    </source>
</reference>
<evidence type="ECO:0000256" key="5">
    <source>
        <dbReference type="SAM" id="SignalP"/>
    </source>
</evidence>
<dbReference type="OrthoDB" id="6145217at2759"/>
<keyword evidence="4" id="KW-1015">Disulfide bond</keyword>
<dbReference type="GO" id="GO:0008191">
    <property type="term" value="F:metalloendopeptidase inhibitor activity"/>
    <property type="evidence" value="ECO:0007669"/>
    <property type="project" value="InterPro"/>
</dbReference>
<protein>
    <submittedName>
        <fullName evidence="7">Uncharacterized protein LOC111106476</fullName>
    </submittedName>
</protein>
<keyword evidence="3" id="KW-0479">Metal-binding</keyword>
<dbReference type="GO" id="GO:0002020">
    <property type="term" value="F:protease binding"/>
    <property type="evidence" value="ECO:0007669"/>
    <property type="project" value="TreeGrafter"/>
</dbReference>
<dbReference type="InterPro" id="IPR008993">
    <property type="entry name" value="TIMP-like_OB-fold"/>
</dbReference>
<feature type="chain" id="PRO_5034761817" evidence="5">
    <location>
        <begin position="20"/>
        <end position="131"/>
    </location>
</feature>
<evidence type="ECO:0000256" key="4">
    <source>
        <dbReference type="PIRSR" id="PIRSR601820-3"/>
    </source>
</evidence>
<keyword evidence="5" id="KW-0732">Signal</keyword>
<dbReference type="GO" id="GO:0051045">
    <property type="term" value="P:negative regulation of membrane protein ectodomain proteolysis"/>
    <property type="evidence" value="ECO:0007669"/>
    <property type="project" value="TreeGrafter"/>
</dbReference>
<dbReference type="GeneID" id="111106476"/>
<dbReference type="PANTHER" id="PTHR11844:SF33">
    <property type="entry name" value="TISSUE INHIBITOR OF METALLOPROTEINASE"/>
    <property type="match status" value="1"/>
</dbReference>
<dbReference type="GO" id="GO:0046872">
    <property type="term" value="F:metal ion binding"/>
    <property type="evidence" value="ECO:0007669"/>
    <property type="project" value="UniProtKB-KW"/>
</dbReference>